<reference evidence="1 2" key="1">
    <citation type="submission" date="2014-09" db="EMBL/GenBank/DDBJ databases">
        <title>Genome sequences of Lysobacter dokdonensis DS-58.</title>
        <authorList>
            <person name="Kim J.F."/>
            <person name="Kwak M.-J."/>
        </authorList>
    </citation>
    <scope>NUCLEOTIDE SEQUENCE [LARGE SCALE GENOMIC DNA]</scope>
    <source>
        <strain evidence="1 2">DS-58</strain>
    </source>
</reference>
<dbReference type="STRING" id="1300345.LF41_662"/>
<gene>
    <name evidence="1" type="ORF">LF41_662</name>
</gene>
<accession>A0A0A2WIU4</accession>
<keyword evidence="2" id="KW-1185">Reference proteome</keyword>
<dbReference type="AlphaFoldDB" id="A0A0A2WIU4"/>
<protein>
    <submittedName>
        <fullName evidence="1">Uncharacterized protein</fullName>
    </submittedName>
</protein>
<dbReference type="Proteomes" id="UP000030518">
    <property type="component" value="Unassembled WGS sequence"/>
</dbReference>
<comment type="caution">
    <text evidence="1">The sequence shown here is derived from an EMBL/GenBank/DDBJ whole genome shotgun (WGS) entry which is preliminary data.</text>
</comment>
<evidence type="ECO:0000313" key="2">
    <source>
        <dbReference type="Proteomes" id="UP000030518"/>
    </source>
</evidence>
<evidence type="ECO:0000313" key="1">
    <source>
        <dbReference type="EMBL" id="KGQ18632.1"/>
    </source>
</evidence>
<dbReference type="EMBL" id="JRKJ01000018">
    <property type="protein sequence ID" value="KGQ18632.1"/>
    <property type="molecule type" value="Genomic_DNA"/>
</dbReference>
<name>A0A0A2WIU4_9GAMM</name>
<proteinExistence type="predicted"/>
<sequence length="42" mass="4603">MGCVFRTEQSPTPACPYACLWRTNGYSPARARGAWANNSLTP</sequence>
<dbReference type="PATRIC" id="fig|1300345.3.peg.2324"/>
<organism evidence="1 2">
    <name type="scientific">Lysobacter dokdonensis DS-58</name>
    <dbReference type="NCBI Taxonomy" id="1300345"/>
    <lineage>
        <taxon>Bacteria</taxon>
        <taxon>Pseudomonadati</taxon>
        <taxon>Pseudomonadota</taxon>
        <taxon>Gammaproteobacteria</taxon>
        <taxon>Lysobacterales</taxon>
        <taxon>Lysobacteraceae</taxon>
        <taxon>Noviluteimonas</taxon>
    </lineage>
</organism>